<sequence length="71" mass="7815">MRGREGHEDHHLVREIGLRSHDEGVRRIVLEAVDYWPVVENLATRTTNSAPAAPTRSRPLGAAAPRPPLSA</sequence>
<accession>A0ABN5VKX9</accession>
<reference evidence="2 3" key="1">
    <citation type="journal article" date="2010" name="ChemBioChem">
        <title>Cloning and characterization of the biosynthetic gene cluster of 16-membered macrolide antibiotic FD-891: involvement of a dual functional cytochrome P450 monooxygenase catalyzing epoxidation and hydroxylation.</title>
        <authorList>
            <person name="Kudo F."/>
            <person name="Motegi A."/>
            <person name="Mizoue K."/>
            <person name="Eguchi T."/>
        </authorList>
    </citation>
    <scope>NUCLEOTIDE SEQUENCE [LARGE SCALE GENOMIC DNA]</scope>
    <source>
        <strain evidence="2 3">A-8890</strain>
    </source>
</reference>
<dbReference type="Proteomes" id="UP001321542">
    <property type="component" value="Chromosome"/>
</dbReference>
<evidence type="ECO:0000313" key="3">
    <source>
        <dbReference type="Proteomes" id="UP001321542"/>
    </source>
</evidence>
<reference evidence="2 3" key="2">
    <citation type="journal article" date="2023" name="ChemBioChem">
        <title>Acyltransferase Domain Exchange between Two Independent Type I Polyketide Synthases in the Same Producer Strain of Macrolide Antibiotics.</title>
        <authorList>
            <person name="Kudo F."/>
            <person name="Kishikawa K."/>
            <person name="Tsuboi K."/>
            <person name="Kido T."/>
            <person name="Usui T."/>
            <person name="Hashimoto J."/>
            <person name="Shin-Ya K."/>
            <person name="Miyanaga A."/>
            <person name="Eguchi T."/>
        </authorList>
    </citation>
    <scope>NUCLEOTIDE SEQUENCE [LARGE SCALE GENOMIC DNA]</scope>
    <source>
        <strain evidence="2 3">A-8890</strain>
    </source>
</reference>
<evidence type="ECO:0008006" key="4">
    <source>
        <dbReference type="Google" id="ProtNLM"/>
    </source>
</evidence>
<name>A0ABN5VKX9_9ACTN</name>
<keyword evidence="3" id="KW-1185">Reference proteome</keyword>
<protein>
    <recommendedName>
        <fullName evidence="4">Transposase</fullName>
    </recommendedName>
</protein>
<proteinExistence type="predicted"/>
<evidence type="ECO:0000313" key="2">
    <source>
        <dbReference type="EMBL" id="BBC33900.1"/>
    </source>
</evidence>
<feature type="region of interest" description="Disordered" evidence="1">
    <location>
        <begin position="44"/>
        <end position="71"/>
    </location>
</feature>
<organism evidence="2 3">
    <name type="scientific">Streptomyces graminofaciens</name>
    <dbReference type="NCBI Taxonomy" id="68212"/>
    <lineage>
        <taxon>Bacteria</taxon>
        <taxon>Bacillati</taxon>
        <taxon>Actinomycetota</taxon>
        <taxon>Actinomycetes</taxon>
        <taxon>Kitasatosporales</taxon>
        <taxon>Streptomycetaceae</taxon>
        <taxon>Streptomyces</taxon>
    </lineage>
</organism>
<evidence type="ECO:0000256" key="1">
    <source>
        <dbReference type="SAM" id="MobiDB-lite"/>
    </source>
</evidence>
<gene>
    <name evidence="2" type="ORF">SGFS_051940</name>
</gene>
<dbReference type="EMBL" id="AP018448">
    <property type="protein sequence ID" value="BBC33900.1"/>
    <property type="molecule type" value="Genomic_DNA"/>
</dbReference>